<keyword evidence="5" id="KW-1015">Disulfide bond</keyword>
<dbReference type="AlphaFoldDB" id="A0AAN8PT71"/>
<feature type="domain" description="Fibronectin type-III" evidence="8">
    <location>
        <begin position="330"/>
        <end position="424"/>
    </location>
</feature>
<evidence type="ECO:0000256" key="6">
    <source>
        <dbReference type="SAM" id="MobiDB-lite"/>
    </source>
</evidence>
<dbReference type="InterPro" id="IPR050098">
    <property type="entry name" value="TFPI/VKTCI-like"/>
</dbReference>
<feature type="compositionally biased region" description="Polar residues" evidence="6">
    <location>
        <begin position="183"/>
        <end position="198"/>
    </location>
</feature>
<comment type="caution">
    <text evidence="9">The sequence shown here is derived from an EMBL/GenBank/DDBJ whole genome shotgun (WGS) entry which is preliminary data.</text>
</comment>
<feature type="region of interest" description="Disordered" evidence="6">
    <location>
        <begin position="303"/>
        <end position="327"/>
    </location>
</feature>
<dbReference type="PRINTS" id="PR00759">
    <property type="entry name" value="BASICPTASE"/>
</dbReference>
<organism evidence="9 10">
    <name type="scientific">Patella caerulea</name>
    <name type="common">Rayed Mediterranean limpet</name>
    <dbReference type="NCBI Taxonomy" id="87958"/>
    <lineage>
        <taxon>Eukaryota</taxon>
        <taxon>Metazoa</taxon>
        <taxon>Spiralia</taxon>
        <taxon>Lophotrochozoa</taxon>
        <taxon>Mollusca</taxon>
        <taxon>Gastropoda</taxon>
        <taxon>Patellogastropoda</taxon>
        <taxon>Patelloidea</taxon>
        <taxon>Patellidae</taxon>
        <taxon>Patella</taxon>
    </lineage>
</organism>
<dbReference type="InterPro" id="IPR013783">
    <property type="entry name" value="Ig-like_fold"/>
</dbReference>
<dbReference type="PANTHER" id="PTHR10083">
    <property type="entry name" value="KUNITZ-TYPE PROTEASE INHIBITOR-RELATED"/>
    <property type="match status" value="1"/>
</dbReference>
<dbReference type="InterPro" id="IPR036116">
    <property type="entry name" value="FN3_sf"/>
</dbReference>
<comment type="subcellular location">
    <subcellularLocation>
        <location evidence="1">Secreted</location>
    </subcellularLocation>
</comment>
<dbReference type="PROSITE" id="PS00280">
    <property type="entry name" value="BPTI_KUNITZ_1"/>
    <property type="match status" value="1"/>
</dbReference>
<dbReference type="InterPro" id="IPR036880">
    <property type="entry name" value="Kunitz_BPTI_sf"/>
</dbReference>
<dbReference type="CDD" id="cd00063">
    <property type="entry name" value="FN3"/>
    <property type="match status" value="2"/>
</dbReference>
<proteinExistence type="predicted"/>
<dbReference type="SUPFAM" id="SSF49265">
    <property type="entry name" value="Fibronectin type III"/>
    <property type="match status" value="2"/>
</dbReference>
<evidence type="ECO:0000259" key="8">
    <source>
        <dbReference type="PROSITE" id="PS50853"/>
    </source>
</evidence>
<evidence type="ECO:0000256" key="3">
    <source>
        <dbReference type="ARBA" id="ARBA00022690"/>
    </source>
</evidence>
<dbReference type="Pfam" id="PF00041">
    <property type="entry name" value="fn3"/>
    <property type="match status" value="2"/>
</dbReference>
<evidence type="ECO:0000256" key="2">
    <source>
        <dbReference type="ARBA" id="ARBA00022525"/>
    </source>
</evidence>
<evidence type="ECO:0000256" key="4">
    <source>
        <dbReference type="ARBA" id="ARBA00022900"/>
    </source>
</evidence>
<feature type="domain" description="BPTI/Kunitz inhibitor" evidence="7">
    <location>
        <begin position="92"/>
        <end position="142"/>
    </location>
</feature>
<dbReference type="Pfam" id="PF00014">
    <property type="entry name" value="Kunitz_BPTI"/>
    <property type="match status" value="2"/>
</dbReference>
<keyword evidence="3" id="KW-0646">Protease inhibitor</keyword>
<dbReference type="PROSITE" id="PS50853">
    <property type="entry name" value="FN3"/>
    <property type="match status" value="2"/>
</dbReference>
<feature type="domain" description="Fibronectin type-III" evidence="8">
    <location>
        <begin position="193"/>
        <end position="290"/>
    </location>
</feature>
<feature type="compositionally biased region" description="Polar residues" evidence="6">
    <location>
        <begin position="161"/>
        <end position="176"/>
    </location>
</feature>
<feature type="domain" description="BPTI/Kunitz inhibitor" evidence="7">
    <location>
        <begin position="15"/>
        <end position="67"/>
    </location>
</feature>
<keyword evidence="2" id="KW-0964">Secreted</keyword>
<gene>
    <name evidence="9" type="ORF">SNE40_010804</name>
</gene>
<dbReference type="Proteomes" id="UP001347796">
    <property type="component" value="Unassembled WGS sequence"/>
</dbReference>
<dbReference type="PANTHER" id="PTHR10083:SF381">
    <property type="entry name" value="BPTI_KUNITZ INHIBITOR DOMAIN-CONTAINING PROTEIN"/>
    <property type="match status" value="1"/>
</dbReference>
<dbReference type="SMART" id="SM00131">
    <property type="entry name" value="KU"/>
    <property type="match status" value="2"/>
</dbReference>
<feature type="compositionally biased region" description="Polar residues" evidence="6">
    <location>
        <begin position="303"/>
        <end position="318"/>
    </location>
</feature>
<dbReference type="InterPro" id="IPR003961">
    <property type="entry name" value="FN3_dom"/>
</dbReference>
<reference evidence="9 10" key="1">
    <citation type="submission" date="2024-01" db="EMBL/GenBank/DDBJ databases">
        <title>The genome of the rayed Mediterranean limpet Patella caerulea (Linnaeus, 1758).</title>
        <authorList>
            <person name="Anh-Thu Weber A."/>
            <person name="Halstead-Nussloch G."/>
        </authorList>
    </citation>
    <scope>NUCLEOTIDE SEQUENCE [LARGE SCALE GENOMIC DNA]</scope>
    <source>
        <strain evidence="9">AATW-2023a</strain>
        <tissue evidence="9">Whole specimen</tissue>
    </source>
</reference>
<dbReference type="PRINTS" id="PR00014">
    <property type="entry name" value="FNTYPEIII"/>
</dbReference>
<dbReference type="GO" id="GO:0004867">
    <property type="term" value="F:serine-type endopeptidase inhibitor activity"/>
    <property type="evidence" value="ECO:0007669"/>
    <property type="project" value="UniProtKB-KW"/>
</dbReference>
<keyword evidence="4" id="KW-0722">Serine protease inhibitor</keyword>
<dbReference type="Gene3D" id="4.10.410.10">
    <property type="entry name" value="Pancreatic trypsin inhibitor Kunitz domain"/>
    <property type="match status" value="2"/>
</dbReference>
<evidence type="ECO:0000313" key="9">
    <source>
        <dbReference type="EMBL" id="KAK6183298.1"/>
    </source>
</evidence>
<dbReference type="SUPFAM" id="SSF57362">
    <property type="entry name" value="BPTI-like"/>
    <property type="match status" value="2"/>
</dbReference>
<dbReference type="Gene3D" id="2.60.40.10">
    <property type="entry name" value="Immunoglobulins"/>
    <property type="match status" value="2"/>
</dbReference>
<evidence type="ECO:0000259" key="7">
    <source>
        <dbReference type="PROSITE" id="PS50279"/>
    </source>
</evidence>
<dbReference type="SMART" id="SM00060">
    <property type="entry name" value="FN3"/>
    <property type="match status" value="2"/>
</dbReference>
<feature type="region of interest" description="Disordered" evidence="6">
    <location>
        <begin position="160"/>
        <end position="198"/>
    </location>
</feature>
<dbReference type="GO" id="GO:0005615">
    <property type="term" value="C:extracellular space"/>
    <property type="evidence" value="ECO:0007669"/>
    <property type="project" value="TreeGrafter"/>
</dbReference>
<keyword evidence="10" id="KW-1185">Reference proteome</keyword>
<name>A0AAN8PT71_PATCE</name>
<dbReference type="FunFam" id="4.10.410.10:FF:000020">
    <property type="entry name" value="Collagen, type VI, alpha 3"/>
    <property type="match status" value="2"/>
</dbReference>
<protein>
    <submittedName>
        <fullName evidence="9">Uncharacterized protein</fullName>
    </submittedName>
</protein>
<dbReference type="EMBL" id="JAZGQO010000007">
    <property type="protein sequence ID" value="KAK6183298.1"/>
    <property type="molecule type" value="Genomic_DNA"/>
</dbReference>
<accession>A0AAN8PT71</accession>
<evidence type="ECO:0000313" key="10">
    <source>
        <dbReference type="Proteomes" id="UP001347796"/>
    </source>
</evidence>
<sequence>MAADLMPVIFTLASCQLPSDFGTCRNQNLTVNWFYDHKQGNCRRFWYGGCGGNENRFASRIECIKNCVRRDSSIKITDSGSSKAKLDISERCSLEKSRGKCGNFTLFYYFDTKSISCSPFWYGGCGGNDNRFATVEECKEACRHTETVLKANRAAALNAGYESTSETPDPTSQTQNRTEKTGSESQTPRQGSYPSNITFVTDQDNQGSVILSWQAPTVSDGNITGYAIYYSTDHQKDIGGWIVKVIVSSRLSTVISNLQADTTYYFRMQSRNRYSYSPLTDIVTYRSPKVLEGNDTAALNAGYESTSEAPDPNSQTQNRTEKTGSKEELYPHNITFVTDRDNQGSVILSWQAPTVSDGNITDYVIRYTEGGPWIQKYMYGIGNTLSTSITDLKADTTYFFRIQAVTREGTGPRSDQATYRTPKGKNLQSDPVEVL</sequence>
<evidence type="ECO:0000256" key="1">
    <source>
        <dbReference type="ARBA" id="ARBA00004613"/>
    </source>
</evidence>
<feature type="region of interest" description="Disordered" evidence="6">
    <location>
        <begin position="409"/>
        <end position="435"/>
    </location>
</feature>
<dbReference type="InterPro" id="IPR002223">
    <property type="entry name" value="Kunitz_BPTI"/>
</dbReference>
<dbReference type="InterPro" id="IPR020901">
    <property type="entry name" value="Prtase_inh_Kunz-CS"/>
</dbReference>
<evidence type="ECO:0000256" key="5">
    <source>
        <dbReference type="ARBA" id="ARBA00023157"/>
    </source>
</evidence>
<dbReference type="PROSITE" id="PS50279">
    <property type="entry name" value="BPTI_KUNITZ_2"/>
    <property type="match status" value="2"/>
</dbReference>